<dbReference type="EMBL" id="ATBP01000370">
    <property type="protein sequence ID" value="ETR70785.1"/>
    <property type="molecule type" value="Genomic_DNA"/>
</dbReference>
<evidence type="ECO:0000313" key="2">
    <source>
        <dbReference type="Proteomes" id="UP000189670"/>
    </source>
</evidence>
<name>A0A1V1P7U9_9BACT</name>
<protein>
    <submittedName>
        <fullName evidence="1">Uncharacterized protein</fullName>
    </submittedName>
</protein>
<evidence type="ECO:0000313" key="1">
    <source>
        <dbReference type="EMBL" id="ETR70785.1"/>
    </source>
</evidence>
<dbReference type="Proteomes" id="UP000189670">
    <property type="component" value="Unassembled WGS sequence"/>
</dbReference>
<sequence length="389" mass="45818">METIMPHTPIKEYELKQHSPIIHFQYDQHNATLRATDLKPRLDASIGNTDHKKRYQIRLIAKGNYKQENHPLYFGNMSKDKTQINKKQCIRVRGKLLLQINTFFNRSLQHEIEGTLPECLALNNFGARQSKGFGSFYFAKGFDPNEFNPIEHIENVFAGTDHPVYYFDVPTQSDSSQENLDNVTFDYIQALYKAMKPGVNEEYNPQIKNKYLKSLLWQYCFEKYGHLNWEKRMMKRMLIKKPISKKEPNLYIRGLLGLASTFWFKRTRYDARMDKDYSDHNIFNLNRDETFTVKNDQIARFESPITFKPVNNRVYIILRQDKYKHDHIDIQGQTFTFSNSGGKFDLKVPDSFVLDDFMNFVCNKVNKNDFGTFNGSTANILKRMQISKL</sequence>
<gene>
    <name evidence="1" type="ORF">OMM_02981</name>
</gene>
<proteinExistence type="predicted"/>
<comment type="caution">
    <text evidence="1">The sequence shown here is derived from an EMBL/GenBank/DDBJ whole genome shotgun (WGS) entry which is preliminary data.</text>
</comment>
<accession>A0A1V1P7U9</accession>
<dbReference type="AlphaFoldDB" id="A0A1V1P7U9"/>
<organism evidence="1 2">
    <name type="scientific">Candidatus Magnetoglobus multicellularis str. Araruama</name>
    <dbReference type="NCBI Taxonomy" id="890399"/>
    <lineage>
        <taxon>Bacteria</taxon>
        <taxon>Pseudomonadati</taxon>
        <taxon>Thermodesulfobacteriota</taxon>
        <taxon>Desulfobacteria</taxon>
        <taxon>Desulfobacterales</taxon>
        <taxon>Desulfobacteraceae</taxon>
        <taxon>Candidatus Magnetoglobus</taxon>
    </lineage>
</organism>
<reference evidence="2" key="1">
    <citation type="submission" date="2012-11" db="EMBL/GenBank/DDBJ databases">
        <authorList>
            <person name="Lucero-Rivera Y.E."/>
            <person name="Tovar-Ramirez D."/>
        </authorList>
    </citation>
    <scope>NUCLEOTIDE SEQUENCE [LARGE SCALE GENOMIC DNA]</scope>
    <source>
        <strain evidence="2">Araruama</strain>
    </source>
</reference>